<dbReference type="GO" id="GO:0005886">
    <property type="term" value="C:plasma membrane"/>
    <property type="evidence" value="ECO:0007669"/>
    <property type="project" value="UniProtKB-SubCell"/>
</dbReference>
<dbReference type="Pfam" id="PF01594">
    <property type="entry name" value="AI-2E_transport"/>
    <property type="match status" value="1"/>
</dbReference>
<evidence type="ECO:0000256" key="4">
    <source>
        <dbReference type="ARBA" id="ARBA00022475"/>
    </source>
</evidence>
<evidence type="ECO:0000313" key="9">
    <source>
        <dbReference type="EMBL" id="KRN31670.1"/>
    </source>
</evidence>
<dbReference type="EMBL" id="JQAX01000003">
    <property type="protein sequence ID" value="KRN31670.1"/>
    <property type="molecule type" value="Genomic_DNA"/>
</dbReference>
<name>A0A0R2FW74_9LACO</name>
<dbReference type="OrthoDB" id="9793390at2"/>
<evidence type="ECO:0000256" key="6">
    <source>
        <dbReference type="ARBA" id="ARBA00022989"/>
    </source>
</evidence>
<evidence type="ECO:0000256" key="2">
    <source>
        <dbReference type="ARBA" id="ARBA00009773"/>
    </source>
</evidence>
<gene>
    <name evidence="9" type="ORF">IV68_GL000924</name>
</gene>
<evidence type="ECO:0000256" key="7">
    <source>
        <dbReference type="ARBA" id="ARBA00023136"/>
    </source>
</evidence>
<feature type="transmembrane region" description="Helical" evidence="8">
    <location>
        <begin position="20"/>
        <end position="38"/>
    </location>
</feature>
<dbReference type="InParanoid" id="A0A0R2FW74"/>
<reference evidence="9 10" key="1">
    <citation type="journal article" date="2015" name="Genome Announc.">
        <title>Expanding the biotechnology potential of lactobacilli through comparative genomics of 213 strains and associated genera.</title>
        <authorList>
            <person name="Sun Z."/>
            <person name="Harris H.M."/>
            <person name="McCann A."/>
            <person name="Guo C."/>
            <person name="Argimon S."/>
            <person name="Zhang W."/>
            <person name="Yang X."/>
            <person name="Jeffery I.B."/>
            <person name="Cooney J.C."/>
            <person name="Kagawa T.F."/>
            <person name="Liu W."/>
            <person name="Song Y."/>
            <person name="Salvetti E."/>
            <person name="Wrobel A."/>
            <person name="Rasinkangas P."/>
            <person name="Parkhill J."/>
            <person name="Rea M.C."/>
            <person name="O'Sullivan O."/>
            <person name="Ritari J."/>
            <person name="Douillard F.P."/>
            <person name="Paul Ross R."/>
            <person name="Yang R."/>
            <person name="Briner A.E."/>
            <person name="Felis G.E."/>
            <person name="de Vos W.M."/>
            <person name="Barrangou R."/>
            <person name="Klaenhammer T.R."/>
            <person name="Caufield P.W."/>
            <person name="Cui Y."/>
            <person name="Zhang H."/>
            <person name="O'Toole P.W."/>
        </authorList>
    </citation>
    <scope>NUCLEOTIDE SEQUENCE [LARGE SCALE GENOMIC DNA]</scope>
    <source>
        <strain evidence="9 10">DSM 20190</strain>
    </source>
</reference>
<feature type="transmembrane region" description="Helical" evidence="8">
    <location>
        <begin position="50"/>
        <end position="72"/>
    </location>
</feature>
<comment type="subcellular location">
    <subcellularLocation>
        <location evidence="1">Cell membrane</location>
        <topology evidence="1">Multi-pass membrane protein</topology>
    </subcellularLocation>
</comment>
<dbReference type="PANTHER" id="PTHR21716:SF53">
    <property type="entry name" value="PERMEASE PERM-RELATED"/>
    <property type="match status" value="1"/>
</dbReference>
<feature type="transmembrane region" description="Helical" evidence="8">
    <location>
        <begin position="327"/>
        <end position="358"/>
    </location>
</feature>
<dbReference type="PATRIC" id="fig|1123500.6.peg.930"/>
<feature type="transmembrane region" description="Helical" evidence="8">
    <location>
        <begin position="84"/>
        <end position="109"/>
    </location>
</feature>
<keyword evidence="10" id="KW-1185">Reference proteome</keyword>
<keyword evidence="6 8" id="KW-1133">Transmembrane helix</keyword>
<protein>
    <submittedName>
        <fullName evidence="9">Transport protein</fullName>
    </submittedName>
</protein>
<feature type="transmembrane region" description="Helical" evidence="8">
    <location>
        <begin position="289"/>
        <end position="307"/>
    </location>
</feature>
<dbReference type="FunCoup" id="A0A0R2FW74">
    <property type="interactions" value="222"/>
</dbReference>
<evidence type="ECO:0000256" key="3">
    <source>
        <dbReference type="ARBA" id="ARBA00022448"/>
    </source>
</evidence>
<feature type="transmembrane region" description="Helical" evidence="8">
    <location>
        <begin position="234"/>
        <end position="256"/>
    </location>
</feature>
<keyword evidence="7 8" id="KW-0472">Membrane</keyword>
<organism evidence="9 10">
    <name type="scientific">Weissella halotolerans DSM 20190</name>
    <dbReference type="NCBI Taxonomy" id="1123500"/>
    <lineage>
        <taxon>Bacteria</taxon>
        <taxon>Bacillati</taxon>
        <taxon>Bacillota</taxon>
        <taxon>Bacilli</taxon>
        <taxon>Lactobacillales</taxon>
        <taxon>Lactobacillaceae</taxon>
        <taxon>Weissella</taxon>
    </lineage>
</organism>
<keyword evidence="5 8" id="KW-0812">Transmembrane</keyword>
<dbReference type="RefSeq" id="WP_022791823.1">
    <property type="nucleotide sequence ID" value="NZ_ATUU01000003.1"/>
</dbReference>
<dbReference type="AlphaFoldDB" id="A0A0R2FW74"/>
<accession>A0A0R2FW74</accession>
<sequence>MQNQNGQATWFRRWVLDNKVVAGLIVGLVILATIYMLNKVSFIFDPVVKFLGVVAGPILLATAFYYLLNPLVNWTERRLHLKRMWTILIIFTVLLGLIIWGLAVFIPWLGTQISSFASHIPAYWHKVNQVVEQYSRQDYAPQADALVKKTSAEAMTWVQSLNLSETSKGLSSVGSLLGSVVGVVVTLVTFPVILYYLLQDGARLPHYVGQFLPPRLQPSFYSTLTEINQQISNYVRGTLAVCFAVMIMFGIGYTVIGLPYGWLLAVIAGLCNIIPFIGSALALVPAFAVALSGNFMLVVQVFIVFLIEQTLESRVVSPKLMGHSLHIHPVTVLMILLSAGTVFGVLGVVLGIPVYAVLKVLCSRLYRWWRHVSSLYPDGNTKE</sequence>
<dbReference type="InterPro" id="IPR002549">
    <property type="entry name" value="AI-2E-like"/>
</dbReference>
<keyword evidence="4" id="KW-1003">Cell membrane</keyword>
<dbReference type="STRING" id="1123500.GCA_000420365_01076"/>
<dbReference type="PANTHER" id="PTHR21716">
    <property type="entry name" value="TRANSMEMBRANE PROTEIN"/>
    <property type="match status" value="1"/>
</dbReference>
<proteinExistence type="inferred from homology"/>
<evidence type="ECO:0000313" key="10">
    <source>
        <dbReference type="Proteomes" id="UP000051296"/>
    </source>
</evidence>
<dbReference type="Proteomes" id="UP000051296">
    <property type="component" value="Unassembled WGS sequence"/>
</dbReference>
<evidence type="ECO:0000256" key="5">
    <source>
        <dbReference type="ARBA" id="ARBA00022692"/>
    </source>
</evidence>
<feature type="transmembrane region" description="Helical" evidence="8">
    <location>
        <begin position="262"/>
        <end position="284"/>
    </location>
</feature>
<comment type="similarity">
    <text evidence="2">Belongs to the autoinducer-2 exporter (AI-2E) (TC 2.A.86) family.</text>
</comment>
<dbReference type="GO" id="GO:0055085">
    <property type="term" value="P:transmembrane transport"/>
    <property type="evidence" value="ECO:0007669"/>
    <property type="project" value="TreeGrafter"/>
</dbReference>
<keyword evidence="3" id="KW-0813">Transport</keyword>
<dbReference type="eggNOG" id="COG0628">
    <property type="taxonomic scope" value="Bacteria"/>
</dbReference>
<comment type="caution">
    <text evidence="9">The sequence shown here is derived from an EMBL/GenBank/DDBJ whole genome shotgun (WGS) entry which is preliminary data.</text>
</comment>
<evidence type="ECO:0000256" key="8">
    <source>
        <dbReference type="SAM" id="Phobius"/>
    </source>
</evidence>
<feature type="transmembrane region" description="Helical" evidence="8">
    <location>
        <begin position="176"/>
        <end position="198"/>
    </location>
</feature>
<evidence type="ECO:0000256" key="1">
    <source>
        <dbReference type="ARBA" id="ARBA00004651"/>
    </source>
</evidence>